<dbReference type="AlphaFoldDB" id="A0A935T8T5"/>
<name>A0A935T8T5_9PROT</name>
<dbReference type="EMBL" id="JADJOT010000004">
    <property type="protein sequence ID" value="MBK7953449.1"/>
    <property type="molecule type" value="Genomic_DNA"/>
</dbReference>
<organism evidence="1 2">
    <name type="scientific">Candidatus Accumulibacter affinis</name>
    <dbReference type="NCBI Taxonomy" id="2954384"/>
    <lineage>
        <taxon>Bacteria</taxon>
        <taxon>Pseudomonadati</taxon>
        <taxon>Pseudomonadota</taxon>
        <taxon>Betaproteobacteria</taxon>
        <taxon>Candidatus Accumulibacter</taxon>
    </lineage>
</organism>
<accession>A0A935T8T5</accession>
<comment type="caution">
    <text evidence="1">The sequence shown here is derived from an EMBL/GenBank/DDBJ whole genome shotgun (WGS) entry which is preliminary data.</text>
</comment>
<evidence type="ECO:0000313" key="2">
    <source>
        <dbReference type="Proteomes" id="UP000706151"/>
    </source>
</evidence>
<evidence type="ECO:0000313" key="1">
    <source>
        <dbReference type="EMBL" id="MBK7953449.1"/>
    </source>
</evidence>
<sequence length="130" mass="14748">MHVRIQTWAPYSTQICINGREWLRRQLQQDGFAFERSNHKILRVSDFDTTARLAEKFKHAEWSTVLIRQVAAVNPLLAGIAAARVDGYWFGTDQAELATDILFKSRADFNSIHLELVNAAITGFGATDLR</sequence>
<gene>
    <name evidence="1" type="ORF">IPK02_05460</name>
</gene>
<proteinExistence type="predicted"/>
<protein>
    <submittedName>
        <fullName evidence="1">Uncharacterized protein</fullName>
    </submittedName>
</protein>
<reference evidence="1 2" key="1">
    <citation type="submission" date="2020-10" db="EMBL/GenBank/DDBJ databases">
        <title>Connecting structure to function with the recovery of over 1000 high-quality activated sludge metagenome-assembled genomes encoding full-length rRNA genes using long-read sequencing.</title>
        <authorList>
            <person name="Singleton C.M."/>
            <person name="Petriglieri F."/>
            <person name="Kristensen J.M."/>
            <person name="Kirkegaard R.H."/>
            <person name="Michaelsen T.Y."/>
            <person name="Andersen M.H."/>
            <person name="Karst S.M."/>
            <person name="Dueholm M.S."/>
            <person name="Nielsen P.H."/>
            <person name="Albertsen M."/>
        </authorList>
    </citation>
    <scope>NUCLEOTIDE SEQUENCE [LARGE SCALE GENOMIC DNA]</scope>
    <source>
        <strain evidence="1">Fred_18-Q3-R57-64_BAT3C.720</strain>
    </source>
</reference>
<dbReference type="Proteomes" id="UP000706151">
    <property type="component" value="Unassembled WGS sequence"/>
</dbReference>